<comment type="caution">
    <text evidence="2">The sequence shown here is derived from an EMBL/GenBank/DDBJ whole genome shotgun (WGS) entry which is preliminary data.</text>
</comment>
<organism evidence="2 3">
    <name type="scientific">Solanum commersonii</name>
    <name type="common">Commerson's wild potato</name>
    <name type="synonym">Commerson's nightshade</name>
    <dbReference type="NCBI Taxonomy" id="4109"/>
    <lineage>
        <taxon>Eukaryota</taxon>
        <taxon>Viridiplantae</taxon>
        <taxon>Streptophyta</taxon>
        <taxon>Embryophyta</taxon>
        <taxon>Tracheophyta</taxon>
        <taxon>Spermatophyta</taxon>
        <taxon>Magnoliopsida</taxon>
        <taxon>eudicotyledons</taxon>
        <taxon>Gunneridae</taxon>
        <taxon>Pentapetalae</taxon>
        <taxon>asterids</taxon>
        <taxon>lamiids</taxon>
        <taxon>Solanales</taxon>
        <taxon>Solanaceae</taxon>
        <taxon>Solanoideae</taxon>
        <taxon>Solaneae</taxon>
        <taxon>Solanum</taxon>
    </lineage>
</organism>
<gene>
    <name evidence="2" type="ORF">H5410_027423</name>
</gene>
<feature type="region of interest" description="Disordered" evidence="1">
    <location>
        <begin position="45"/>
        <end position="77"/>
    </location>
</feature>
<accession>A0A9J5YZ38</accession>
<proteinExistence type="predicted"/>
<evidence type="ECO:0000313" key="2">
    <source>
        <dbReference type="EMBL" id="KAG5605931.1"/>
    </source>
</evidence>
<evidence type="ECO:0000313" key="3">
    <source>
        <dbReference type="Proteomes" id="UP000824120"/>
    </source>
</evidence>
<sequence>MAHELGFEEEVVVDCDQSQFVSLRAQQIYYVDFLKKKLLSERGISLGSPEKDGNNLATWSDDGGDEDNEAIETDREV</sequence>
<keyword evidence="3" id="KW-1185">Reference proteome</keyword>
<protein>
    <submittedName>
        <fullName evidence="2">Uncharacterized protein</fullName>
    </submittedName>
</protein>
<dbReference type="AlphaFoldDB" id="A0A9J5YZ38"/>
<feature type="compositionally biased region" description="Acidic residues" evidence="1">
    <location>
        <begin position="62"/>
        <end position="71"/>
    </location>
</feature>
<name>A0A9J5YZ38_SOLCO</name>
<reference evidence="2 3" key="1">
    <citation type="submission" date="2020-09" db="EMBL/GenBank/DDBJ databases">
        <title>De no assembly of potato wild relative species, Solanum commersonii.</title>
        <authorList>
            <person name="Cho K."/>
        </authorList>
    </citation>
    <scope>NUCLEOTIDE SEQUENCE [LARGE SCALE GENOMIC DNA]</scope>
    <source>
        <strain evidence="2">LZ3.2</strain>
        <tissue evidence="2">Leaf</tissue>
    </source>
</reference>
<dbReference type="Proteomes" id="UP000824120">
    <property type="component" value="Chromosome 5"/>
</dbReference>
<dbReference type="EMBL" id="JACXVP010000005">
    <property type="protein sequence ID" value="KAG5605931.1"/>
    <property type="molecule type" value="Genomic_DNA"/>
</dbReference>
<evidence type="ECO:0000256" key="1">
    <source>
        <dbReference type="SAM" id="MobiDB-lite"/>
    </source>
</evidence>